<accession>A0A1G9F6K7</accession>
<gene>
    <name evidence="6" type="primary">rplW</name>
    <name evidence="7" type="ORF">SAMN05192566_2656</name>
</gene>
<proteinExistence type="inferred from homology"/>
<dbReference type="HAMAP" id="MF_01369_B">
    <property type="entry name" value="Ribosomal_uL23_B"/>
    <property type="match status" value="1"/>
</dbReference>
<evidence type="ECO:0000313" key="8">
    <source>
        <dbReference type="Proteomes" id="UP000198629"/>
    </source>
</evidence>
<evidence type="ECO:0000256" key="3">
    <source>
        <dbReference type="ARBA" id="ARBA00022884"/>
    </source>
</evidence>
<dbReference type="GO" id="GO:0005840">
    <property type="term" value="C:ribosome"/>
    <property type="evidence" value="ECO:0007669"/>
    <property type="project" value="UniProtKB-KW"/>
</dbReference>
<sequence length="104" mass="11451">MITAATKTQDRLLQVILAPQITEKATFIADKHQQIAFKVRTDATKPEIKAAVELVFKVEVASVSVINVAGKVKRAGRRMGKRSDWKKAYVSLKPGQEINFAAGE</sequence>
<keyword evidence="3 6" id="KW-0694">RNA-binding</keyword>
<dbReference type="GO" id="GO:1990904">
    <property type="term" value="C:ribonucleoprotein complex"/>
    <property type="evidence" value="ECO:0007669"/>
    <property type="project" value="UniProtKB-KW"/>
</dbReference>
<dbReference type="Proteomes" id="UP000198629">
    <property type="component" value="Unassembled WGS sequence"/>
</dbReference>
<dbReference type="GO" id="GO:0006412">
    <property type="term" value="P:translation"/>
    <property type="evidence" value="ECO:0007669"/>
    <property type="project" value="UniProtKB-UniRule"/>
</dbReference>
<evidence type="ECO:0000256" key="4">
    <source>
        <dbReference type="ARBA" id="ARBA00022980"/>
    </source>
</evidence>
<organism evidence="7 8">
    <name type="scientific">Methylophilus rhizosphaerae</name>
    <dbReference type="NCBI Taxonomy" id="492660"/>
    <lineage>
        <taxon>Bacteria</taxon>
        <taxon>Pseudomonadati</taxon>
        <taxon>Pseudomonadota</taxon>
        <taxon>Betaproteobacteria</taxon>
        <taxon>Nitrosomonadales</taxon>
        <taxon>Methylophilaceae</taxon>
        <taxon>Methylophilus</taxon>
    </lineage>
</organism>
<comment type="subunit">
    <text evidence="6">Part of the 50S ribosomal subunit. Contacts protein L29, and trigger factor when it is bound to the ribosome.</text>
</comment>
<comment type="function">
    <text evidence="6">One of the early assembly proteins it binds 23S rRNA. One of the proteins that surrounds the polypeptide exit tunnel on the outside of the ribosome. Forms the main docking site for trigger factor binding to the ribosome.</text>
</comment>
<evidence type="ECO:0000313" key="7">
    <source>
        <dbReference type="EMBL" id="SDK83970.1"/>
    </source>
</evidence>
<dbReference type="Gene3D" id="3.30.70.330">
    <property type="match status" value="1"/>
</dbReference>
<dbReference type="GO" id="GO:0019843">
    <property type="term" value="F:rRNA binding"/>
    <property type="evidence" value="ECO:0007669"/>
    <property type="project" value="UniProtKB-UniRule"/>
</dbReference>
<dbReference type="InterPro" id="IPR012678">
    <property type="entry name" value="Ribosomal_uL23/eL15/eS24_sf"/>
</dbReference>
<dbReference type="OrthoDB" id="9793353at2"/>
<dbReference type="AlphaFoldDB" id="A0A1G9F6K7"/>
<reference evidence="8" key="1">
    <citation type="submission" date="2016-10" db="EMBL/GenBank/DDBJ databases">
        <authorList>
            <person name="Varghese N."/>
            <person name="Submissions S."/>
        </authorList>
    </citation>
    <scope>NUCLEOTIDE SEQUENCE [LARGE SCALE GENOMIC DNA]</scope>
    <source>
        <strain evidence="8">CBMB127</strain>
    </source>
</reference>
<dbReference type="NCBIfam" id="NF004363">
    <property type="entry name" value="PRK05738.2-4"/>
    <property type="match status" value="1"/>
</dbReference>
<protein>
    <recommendedName>
        <fullName evidence="6">Large ribosomal subunit protein uL23</fullName>
    </recommendedName>
</protein>
<dbReference type="GO" id="GO:0003735">
    <property type="term" value="F:structural constituent of ribosome"/>
    <property type="evidence" value="ECO:0007669"/>
    <property type="project" value="InterPro"/>
</dbReference>
<evidence type="ECO:0000256" key="5">
    <source>
        <dbReference type="ARBA" id="ARBA00023274"/>
    </source>
</evidence>
<dbReference type="PANTHER" id="PTHR11620">
    <property type="entry name" value="60S RIBOSOMAL PROTEIN L23A"/>
    <property type="match status" value="1"/>
</dbReference>
<dbReference type="InterPro" id="IPR012677">
    <property type="entry name" value="Nucleotide-bd_a/b_plait_sf"/>
</dbReference>
<dbReference type="RefSeq" id="WP_018986277.1">
    <property type="nucleotide sequence ID" value="NZ_FNFX01000005.1"/>
</dbReference>
<comment type="similarity">
    <text evidence="1 6">Belongs to the universal ribosomal protein uL23 family.</text>
</comment>
<dbReference type="STRING" id="492660.SAMN05192566_2656"/>
<keyword evidence="8" id="KW-1185">Reference proteome</keyword>
<dbReference type="InterPro" id="IPR013025">
    <property type="entry name" value="Ribosomal_uL23-like"/>
</dbReference>
<evidence type="ECO:0000256" key="1">
    <source>
        <dbReference type="ARBA" id="ARBA00006700"/>
    </source>
</evidence>
<dbReference type="Pfam" id="PF00276">
    <property type="entry name" value="Ribosomal_L23"/>
    <property type="match status" value="1"/>
</dbReference>
<dbReference type="EMBL" id="FNFX01000005">
    <property type="protein sequence ID" value="SDK83970.1"/>
    <property type="molecule type" value="Genomic_DNA"/>
</dbReference>
<name>A0A1G9F6K7_9PROT</name>
<evidence type="ECO:0000256" key="2">
    <source>
        <dbReference type="ARBA" id="ARBA00022730"/>
    </source>
</evidence>
<dbReference type="FunFam" id="3.30.70.330:FF:000001">
    <property type="entry name" value="50S ribosomal protein L23"/>
    <property type="match status" value="1"/>
</dbReference>
<dbReference type="NCBIfam" id="NF004359">
    <property type="entry name" value="PRK05738.1-3"/>
    <property type="match status" value="1"/>
</dbReference>
<keyword evidence="4 6" id="KW-0689">Ribosomal protein</keyword>
<keyword evidence="5 6" id="KW-0687">Ribonucleoprotein</keyword>
<dbReference type="SUPFAM" id="SSF54189">
    <property type="entry name" value="Ribosomal proteins S24e, L23 and L15e"/>
    <property type="match status" value="1"/>
</dbReference>
<keyword evidence="2 6" id="KW-0699">rRNA-binding</keyword>
<evidence type="ECO:0000256" key="6">
    <source>
        <dbReference type="HAMAP-Rule" id="MF_01369"/>
    </source>
</evidence>